<keyword evidence="1" id="KW-0479">Metal-binding</keyword>
<comment type="caution">
    <text evidence="5">The sequence shown here is derived from an EMBL/GenBank/DDBJ whole genome shotgun (WGS) entry which is preliminary data.</text>
</comment>
<dbReference type="InterPro" id="IPR036875">
    <property type="entry name" value="Znf_CCHC_sf"/>
</dbReference>
<dbReference type="EMBL" id="JAPWDO010000007">
    <property type="protein sequence ID" value="KAJ5462256.1"/>
    <property type="molecule type" value="Genomic_DNA"/>
</dbReference>
<evidence type="ECO:0000259" key="4">
    <source>
        <dbReference type="PROSITE" id="PS50158"/>
    </source>
</evidence>
<name>A0A9W9WHM5_9EURO</name>
<evidence type="ECO:0000256" key="3">
    <source>
        <dbReference type="SAM" id="MobiDB-lite"/>
    </source>
</evidence>
<evidence type="ECO:0000313" key="5">
    <source>
        <dbReference type="EMBL" id="KAJ5462256.1"/>
    </source>
</evidence>
<feature type="domain" description="CCHC-type" evidence="4">
    <location>
        <begin position="389"/>
        <end position="405"/>
    </location>
</feature>
<keyword evidence="6" id="KW-1185">Reference proteome</keyword>
<dbReference type="GO" id="GO:0008270">
    <property type="term" value="F:zinc ion binding"/>
    <property type="evidence" value="ECO:0007669"/>
    <property type="project" value="UniProtKB-KW"/>
</dbReference>
<reference evidence="5" key="2">
    <citation type="journal article" date="2023" name="IMA Fungus">
        <title>Comparative genomic study of the Penicillium genus elucidates a diverse pangenome and 15 lateral gene transfer events.</title>
        <authorList>
            <person name="Petersen C."/>
            <person name="Sorensen T."/>
            <person name="Nielsen M.R."/>
            <person name="Sondergaard T.E."/>
            <person name="Sorensen J.L."/>
            <person name="Fitzpatrick D.A."/>
            <person name="Frisvad J.C."/>
            <person name="Nielsen K.L."/>
        </authorList>
    </citation>
    <scope>NUCLEOTIDE SEQUENCE</scope>
    <source>
        <strain evidence="5">IBT 17660</strain>
    </source>
</reference>
<dbReference type="OrthoDB" id="4365667at2759"/>
<evidence type="ECO:0000313" key="6">
    <source>
        <dbReference type="Proteomes" id="UP001147760"/>
    </source>
</evidence>
<feature type="region of interest" description="Disordered" evidence="3">
    <location>
        <begin position="329"/>
        <end position="381"/>
    </location>
</feature>
<accession>A0A9W9WHM5</accession>
<dbReference type="Proteomes" id="UP001147760">
    <property type="component" value="Unassembled WGS sequence"/>
</dbReference>
<feature type="compositionally biased region" description="Low complexity" evidence="3">
    <location>
        <begin position="336"/>
        <end position="357"/>
    </location>
</feature>
<gene>
    <name evidence="5" type="ORF">N7530_010461</name>
</gene>
<evidence type="ECO:0000256" key="2">
    <source>
        <dbReference type="SAM" id="Coils"/>
    </source>
</evidence>
<dbReference type="Gene3D" id="4.10.60.10">
    <property type="entry name" value="Zinc finger, CCHC-type"/>
    <property type="match status" value="1"/>
</dbReference>
<feature type="region of interest" description="Disordered" evidence="3">
    <location>
        <begin position="1"/>
        <end position="60"/>
    </location>
</feature>
<dbReference type="GO" id="GO:0003676">
    <property type="term" value="F:nucleic acid binding"/>
    <property type="evidence" value="ECO:0007669"/>
    <property type="project" value="InterPro"/>
</dbReference>
<evidence type="ECO:0000256" key="1">
    <source>
        <dbReference type="PROSITE-ProRule" id="PRU00047"/>
    </source>
</evidence>
<dbReference type="PROSITE" id="PS50158">
    <property type="entry name" value="ZF_CCHC"/>
    <property type="match status" value="1"/>
</dbReference>
<keyword evidence="1" id="KW-0863">Zinc-finger</keyword>
<keyword evidence="1" id="KW-0862">Zinc</keyword>
<feature type="coiled-coil region" evidence="2">
    <location>
        <begin position="73"/>
        <end position="128"/>
    </location>
</feature>
<keyword evidence="2" id="KW-0175">Coiled coil</keyword>
<reference evidence="5" key="1">
    <citation type="submission" date="2022-12" db="EMBL/GenBank/DDBJ databases">
        <authorList>
            <person name="Petersen C."/>
        </authorList>
    </citation>
    <scope>NUCLEOTIDE SEQUENCE</scope>
    <source>
        <strain evidence="5">IBT 17660</strain>
    </source>
</reference>
<proteinExistence type="predicted"/>
<sequence>MAGSKRNPPTNRGKQPAVVLEDDESHEQETVAALDPNTPTPDPQRPVDTGDHDEEDESSIRERLYKTPNKERFYELARDHKKLKEKIQQLEDEVTILQAEKIETEILIETLTQERDEATAHRDIAIRERGDLAFRLVNVQNQISSGAPIVEAAASRKTTKMPDAPMLNDGKEVRFETWETVIRQKLEANADHYPLPVHRKLYVQSRCEGKAQLHIAPRMSADASTPYEDAEDIILHLRTVFANPNRRAEAYTAYHKLKMKPKDSFTDFLAEFMQLAEEAAVVIENRKRDLYSKLPYLLQSQVMWAVNQESVSFDTFTQNCQSMSHEINLQQEAKSTSRARSTAAISGGSGGASSTTTNQTYTSRVKREESTNNTGMSPAERETLMKEGRCFYCKEQGHMTRECPKKKSTLAAVATIPTTPTPRVNEIVELEADTDSGKVNA</sequence>
<organism evidence="5 6">
    <name type="scientific">Penicillium desertorum</name>
    <dbReference type="NCBI Taxonomy" id="1303715"/>
    <lineage>
        <taxon>Eukaryota</taxon>
        <taxon>Fungi</taxon>
        <taxon>Dikarya</taxon>
        <taxon>Ascomycota</taxon>
        <taxon>Pezizomycotina</taxon>
        <taxon>Eurotiomycetes</taxon>
        <taxon>Eurotiomycetidae</taxon>
        <taxon>Eurotiales</taxon>
        <taxon>Aspergillaceae</taxon>
        <taxon>Penicillium</taxon>
    </lineage>
</organism>
<dbReference type="InterPro" id="IPR001878">
    <property type="entry name" value="Znf_CCHC"/>
</dbReference>
<dbReference type="SMART" id="SM00343">
    <property type="entry name" value="ZnF_C2HC"/>
    <property type="match status" value="1"/>
</dbReference>
<dbReference type="SUPFAM" id="SSF57756">
    <property type="entry name" value="Retrovirus zinc finger-like domains"/>
    <property type="match status" value="1"/>
</dbReference>
<dbReference type="AlphaFoldDB" id="A0A9W9WHM5"/>
<protein>
    <recommendedName>
        <fullName evidence="4">CCHC-type domain-containing protein</fullName>
    </recommendedName>
</protein>